<dbReference type="EMBL" id="JACAGB010000016">
    <property type="protein sequence ID" value="KAF6320551.1"/>
    <property type="molecule type" value="Genomic_DNA"/>
</dbReference>
<name>A0A7J7V6A4_PIPKU</name>
<accession>A0A7J7V6A4</accession>
<gene>
    <name evidence="1" type="ORF">mPipKuh1_008548</name>
</gene>
<reference evidence="1 2" key="1">
    <citation type="journal article" date="2020" name="Nature">
        <title>Six reference-quality genomes reveal evolution of bat adaptations.</title>
        <authorList>
            <person name="Jebb D."/>
            <person name="Huang Z."/>
            <person name="Pippel M."/>
            <person name="Hughes G.M."/>
            <person name="Lavrichenko K."/>
            <person name="Devanna P."/>
            <person name="Winkler S."/>
            <person name="Jermiin L.S."/>
            <person name="Skirmuntt E.C."/>
            <person name="Katzourakis A."/>
            <person name="Burkitt-Gray L."/>
            <person name="Ray D.A."/>
            <person name="Sullivan K.A.M."/>
            <person name="Roscito J.G."/>
            <person name="Kirilenko B.M."/>
            <person name="Davalos L.M."/>
            <person name="Corthals A.P."/>
            <person name="Power M.L."/>
            <person name="Jones G."/>
            <person name="Ransome R.D."/>
            <person name="Dechmann D.K.N."/>
            <person name="Locatelli A.G."/>
            <person name="Puechmaille S.J."/>
            <person name="Fedrigo O."/>
            <person name="Jarvis E.D."/>
            <person name="Hiller M."/>
            <person name="Vernes S.C."/>
            <person name="Myers E.W."/>
            <person name="Teeling E.C."/>
        </authorList>
    </citation>
    <scope>NUCLEOTIDE SEQUENCE [LARGE SCALE GENOMIC DNA]</scope>
    <source>
        <strain evidence="1">MPipKuh1</strain>
        <tissue evidence="1">Flight muscle</tissue>
    </source>
</reference>
<evidence type="ECO:0000313" key="2">
    <source>
        <dbReference type="Proteomes" id="UP000558488"/>
    </source>
</evidence>
<evidence type="ECO:0000313" key="1">
    <source>
        <dbReference type="EMBL" id="KAF6320551.1"/>
    </source>
</evidence>
<sequence>MPAGLSSSIGSGGGGSSESIIECLVVRLLLHIILIDDEIPSLIQIGSSDMVSSREEFGVFMLLLTSVILLIYTNSPESPCEPPKAFLRAAGDKVSLAVSVIRAHMKGGPQCAPAKSRTRKSSFI</sequence>
<organism evidence="1 2">
    <name type="scientific">Pipistrellus kuhlii</name>
    <name type="common">Kuhl's pipistrelle</name>
    <dbReference type="NCBI Taxonomy" id="59472"/>
    <lineage>
        <taxon>Eukaryota</taxon>
        <taxon>Metazoa</taxon>
        <taxon>Chordata</taxon>
        <taxon>Craniata</taxon>
        <taxon>Vertebrata</taxon>
        <taxon>Euteleostomi</taxon>
        <taxon>Mammalia</taxon>
        <taxon>Eutheria</taxon>
        <taxon>Laurasiatheria</taxon>
        <taxon>Chiroptera</taxon>
        <taxon>Yangochiroptera</taxon>
        <taxon>Vespertilionidae</taxon>
        <taxon>Pipistrellus</taxon>
    </lineage>
</organism>
<proteinExistence type="predicted"/>
<dbReference type="Proteomes" id="UP000558488">
    <property type="component" value="Unassembled WGS sequence"/>
</dbReference>
<protein>
    <submittedName>
        <fullName evidence="1">Uncharacterized protein</fullName>
    </submittedName>
</protein>
<dbReference type="AlphaFoldDB" id="A0A7J7V6A4"/>
<keyword evidence="2" id="KW-1185">Reference proteome</keyword>
<comment type="caution">
    <text evidence="1">The sequence shown here is derived from an EMBL/GenBank/DDBJ whole genome shotgun (WGS) entry which is preliminary data.</text>
</comment>